<dbReference type="AlphaFoldDB" id="A0A0C9SER2"/>
<dbReference type="EMBL" id="GBZX01000987">
    <property type="protein sequence ID" value="JAG91753.1"/>
    <property type="molecule type" value="mRNA"/>
</dbReference>
<keyword evidence="2" id="KW-0732">Signal</keyword>
<feature type="compositionally biased region" description="Basic and acidic residues" evidence="1">
    <location>
        <begin position="88"/>
        <end position="100"/>
    </location>
</feature>
<proteinExistence type="evidence at transcript level"/>
<organism evidence="3">
    <name type="scientific">Amblyomma americanum</name>
    <name type="common">Lone star tick</name>
    <dbReference type="NCBI Taxonomy" id="6943"/>
    <lineage>
        <taxon>Eukaryota</taxon>
        <taxon>Metazoa</taxon>
        <taxon>Ecdysozoa</taxon>
        <taxon>Arthropoda</taxon>
        <taxon>Chelicerata</taxon>
        <taxon>Arachnida</taxon>
        <taxon>Acari</taxon>
        <taxon>Parasitiformes</taxon>
        <taxon>Ixodida</taxon>
        <taxon>Ixodoidea</taxon>
        <taxon>Ixodidae</taxon>
        <taxon>Amblyomminae</taxon>
        <taxon>Amblyomma</taxon>
    </lineage>
</organism>
<evidence type="ECO:0000313" key="3">
    <source>
        <dbReference type="EMBL" id="JAG91753.1"/>
    </source>
</evidence>
<feature type="signal peptide" evidence="2">
    <location>
        <begin position="1"/>
        <end position="17"/>
    </location>
</feature>
<sequence>MLLTLALAAAFSIFVGAEELRKGPHFENNSDCSPLENHVYSRCTYSCDDMAMLLNGSEPCYLPPSEVTASPGPTALERSETTSTQQGRCEEGECVPKIEDVNQPVP</sequence>
<feature type="chain" id="PRO_5002203097" evidence="2">
    <location>
        <begin position="18"/>
        <end position="106"/>
    </location>
</feature>
<name>A0A0C9SER2_AMBAM</name>
<evidence type="ECO:0000256" key="2">
    <source>
        <dbReference type="SAM" id="SignalP"/>
    </source>
</evidence>
<reference evidence="3" key="1">
    <citation type="journal article" date="2015" name="PLoS ONE">
        <title>An Insight into the Sialome of the Lone Star Tick, Amblyomma americanum, with a Glimpse on Its Time Dependent Gene Expression.</title>
        <authorList>
            <person name="Karim S."/>
            <person name="Ribeiro J.M."/>
        </authorList>
    </citation>
    <scope>NUCLEOTIDE SEQUENCE</scope>
    <source>
        <tissue evidence="3">Salivary gland</tissue>
    </source>
</reference>
<protein>
    <submittedName>
        <fullName evidence="3">Putative secreted protein</fullName>
    </submittedName>
</protein>
<evidence type="ECO:0000256" key="1">
    <source>
        <dbReference type="SAM" id="MobiDB-lite"/>
    </source>
</evidence>
<feature type="region of interest" description="Disordered" evidence="1">
    <location>
        <begin position="64"/>
        <end position="106"/>
    </location>
</feature>
<accession>A0A0C9SER2</accession>